<evidence type="ECO:0000313" key="3">
    <source>
        <dbReference type="EMBL" id="GMH48024.1"/>
    </source>
</evidence>
<protein>
    <submittedName>
        <fullName evidence="3">Uncharacterized protein</fullName>
    </submittedName>
</protein>
<keyword evidence="1" id="KW-0802">TPR repeat</keyword>
<gene>
    <name evidence="3" type="ORF">TrRE_jg10074</name>
</gene>
<organism evidence="3 4">
    <name type="scientific">Triparma retinervis</name>
    <dbReference type="NCBI Taxonomy" id="2557542"/>
    <lineage>
        <taxon>Eukaryota</taxon>
        <taxon>Sar</taxon>
        <taxon>Stramenopiles</taxon>
        <taxon>Ochrophyta</taxon>
        <taxon>Bolidophyceae</taxon>
        <taxon>Parmales</taxon>
        <taxon>Triparmaceae</taxon>
        <taxon>Triparma</taxon>
    </lineage>
</organism>
<dbReference type="AlphaFoldDB" id="A0A9W6ZCH3"/>
<dbReference type="PROSITE" id="PS50005">
    <property type="entry name" value="TPR"/>
    <property type="match status" value="1"/>
</dbReference>
<dbReference type="InterPro" id="IPR011990">
    <property type="entry name" value="TPR-like_helical_dom_sf"/>
</dbReference>
<name>A0A9W6ZCH3_9STRA</name>
<comment type="caution">
    <text evidence="3">The sequence shown here is derived from an EMBL/GenBank/DDBJ whole genome shotgun (WGS) entry which is preliminary data.</text>
</comment>
<feature type="chain" id="PRO_5040871587" evidence="2">
    <location>
        <begin position="28"/>
        <end position="294"/>
    </location>
</feature>
<feature type="repeat" description="TPR" evidence="1">
    <location>
        <begin position="172"/>
        <end position="205"/>
    </location>
</feature>
<dbReference type="EMBL" id="BRXZ01001857">
    <property type="protein sequence ID" value="GMH48024.1"/>
    <property type="molecule type" value="Genomic_DNA"/>
</dbReference>
<evidence type="ECO:0000256" key="2">
    <source>
        <dbReference type="SAM" id="SignalP"/>
    </source>
</evidence>
<keyword evidence="2" id="KW-0732">Signal</keyword>
<accession>A0A9W6ZCH3</accession>
<proteinExistence type="predicted"/>
<evidence type="ECO:0000256" key="1">
    <source>
        <dbReference type="PROSITE-ProRule" id="PRU00339"/>
    </source>
</evidence>
<dbReference type="InterPro" id="IPR019734">
    <property type="entry name" value="TPR_rpt"/>
</dbReference>
<feature type="non-terminal residue" evidence="3">
    <location>
        <position position="294"/>
    </location>
</feature>
<feature type="signal peptide" evidence="2">
    <location>
        <begin position="1"/>
        <end position="27"/>
    </location>
</feature>
<evidence type="ECO:0000313" key="4">
    <source>
        <dbReference type="Proteomes" id="UP001165082"/>
    </source>
</evidence>
<keyword evidence="4" id="KW-1185">Reference proteome</keyword>
<dbReference type="OrthoDB" id="343875at2759"/>
<sequence>MVHLGHLRGVDLRLLLVVLLFLPCIMSMTDDEAILETLGRQPSSSTERSNIIQTQGSEKPYLAGFTINSDGTKSQILVPVENTEVKIEWRKRMRVGEDFMARGEWIEASKVFQSILDSSFFYSKIPSSSKYDLHISFAYSSLAVLEAGLTWVDVSYTKMSLLHSITLKSDPWEAYYGLGQLSVLEGNLEEALSHFKNSLYHASSGDREERGVSPVPSYLSVGAIYVLLGDLNTGRHYLSRAVSHWEGEGSNMVLLMRAKAQLKTERAGAWMVDFCLKAFKIQPVWGGQGAVVGG</sequence>
<dbReference type="SUPFAM" id="SSF48452">
    <property type="entry name" value="TPR-like"/>
    <property type="match status" value="1"/>
</dbReference>
<dbReference type="Gene3D" id="1.25.40.10">
    <property type="entry name" value="Tetratricopeptide repeat domain"/>
    <property type="match status" value="1"/>
</dbReference>
<reference evidence="3" key="1">
    <citation type="submission" date="2022-07" db="EMBL/GenBank/DDBJ databases">
        <title>Genome analysis of Parmales, a sister group of diatoms, reveals the evolutionary specialization of diatoms from phago-mixotrophs to photoautotrophs.</title>
        <authorList>
            <person name="Ban H."/>
            <person name="Sato S."/>
            <person name="Yoshikawa S."/>
            <person name="Kazumasa Y."/>
            <person name="Nakamura Y."/>
            <person name="Ichinomiya M."/>
            <person name="Saitoh K."/>
            <person name="Sato N."/>
            <person name="Blanc-Mathieu R."/>
            <person name="Endo H."/>
            <person name="Kuwata A."/>
            <person name="Ogata H."/>
        </authorList>
    </citation>
    <scope>NUCLEOTIDE SEQUENCE</scope>
</reference>
<dbReference type="Proteomes" id="UP001165082">
    <property type="component" value="Unassembled WGS sequence"/>
</dbReference>